<reference evidence="3" key="1">
    <citation type="submission" date="2016-10" db="EMBL/GenBank/DDBJ databases">
        <authorList>
            <person name="Varghese N."/>
            <person name="Submissions S."/>
        </authorList>
    </citation>
    <scope>NUCLEOTIDE SEQUENCE [LARGE SCALE GENOMIC DNA]</scope>
    <source>
        <strain evidence="3">DSM 43163</strain>
    </source>
</reference>
<keyword evidence="3" id="KW-1185">Reference proteome</keyword>
<dbReference type="EMBL" id="FNVO01000011">
    <property type="protein sequence ID" value="SEG77256.1"/>
    <property type="molecule type" value="Genomic_DNA"/>
</dbReference>
<feature type="region of interest" description="Disordered" evidence="1">
    <location>
        <begin position="49"/>
        <end position="87"/>
    </location>
</feature>
<dbReference type="Proteomes" id="UP000236723">
    <property type="component" value="Unassembled WGS sequence"/>
</dbReference>
<sequence>MITRRSSLNRFLNKIGNRFLNKIGNRAAQHTIVREKQTRWKETGEIPTPVTVWTPQTARAAPRFGPPSPPQRDQRPSRCPWHRKNRW</sequence>
<organism evidence="2 3">
    <name type="scientific">Thermomonospora echinospora</name>
    <dbReference type="NCBI Taxonomy" id="1992"/>
    <lineage>
        <taxon>Bacteria</taxon>
        <taxon>Bacillati</taxon>
        <taxon>Actinomycetota</taxon>
        <taxon>Actinomycetes</taxon>
        <taxon>Streptosporangiales</taxon>
        <taxon>Thermomonosporaceae</taxon>
        <taxon>Thermomonospora</taxon>
    </lineage>
</organism>
<evidence type="ECO:0000313" key="3">
    <source>
        <dbReference type="Proteomes" id="UP000236723"/>
    </source>
</evidence>
<evidence type="ECO:0000256" key="1">
    <source>
        <dbReference type="SAM" id="MobiDB-lite"/>
    </source>
</evidence>
<gene>
    <name evidence="2" type="ORF">SAMN04489712_111271</name>
</gene>
<evidence type="ECO:0000313" key="2">
    <source>
        <dbReference type="EMBL" id="SEG77256.1"/>
    </source>
</evidence>
<accession>A0A1H6CY00</accession>
<dbReference type="AlphaFoldDB" id="A0A1H6CY00"/>
<name>A0A1H6CY00_9ACTN</name>
<proteinExistence type="predicted"/>
<protein>
    <submittedName>
        <fullName evidence="2">Uncharacterized protein</fullName>
    </submittedName>
</protein>